<gene>
    <name evidence="2" type="ORF">A2751_05105</name>
</gene>
<dbReference type="InterPro" id="IPR004360">
    <property type="entry name" value="Glyas_Fos-R_dOase_dom"/>
</dbReference>
<dbReference type="Pfam" id="PF00903">
    <property type="entry name" value="Glyoxalase"/>
    <property type="match status" value="1"/>
</dbReference>
<evidence type="ECO:0000313" key="2">
    <source>
        <dbReference type="EMBL" id="OGE79337.1"/>
    </source>
</evidence>
<name>A0A1F5NNS3_9BACT</name>
<accession>A0A1F5NNS3</accession>
<dbReference type="InterPro" id="IPR029068">
    <property type="entry name" value="Glyas_Bleomycin-R_OHBP_Dase"/>
</dbReference>
<dbReference type="InterPro" id="IPR037523">
    <property type="entry name" value="VOC_core"/>
</dbReference>
<protein>
    <recommendedName>
        <fullName evidence="1">VOC domain-containing protein</fullName>
    </recommendedName>
</protein>
<dbReference type="Proteomes" id="UP000176864">
    <property type="component" value="Unassembled WGS sequence"/>
</dbReference>
<reference evidence="2 3" key="1">
    <citation type="journal article" date="2016" name="Nat. Commun.">
        <title>Thousands of microbial genomes shed light on interconnected biogeochemical processes in an aquifer system.</title>
        <authorList>
            <person name="Anantharaman K."/>
            <person name="Brown C.T."/>
            <person name="Hug L.A."/>
            <person name="Sharon I."/>
            <person name="Castelle C.J."/>
            <person name="Probst A.J."/>
            <person name="Thomas B.C."/>
            <person name="Singh A."/>
            <person name="Wilkins M.J."/>
            <person name="Karaoz U."/>
            <person name="Brodie E.L."/>
            <person name="Williams K.H."/>
            <person name="Hubbard S.S."/>
            <person name="Banfield J.F."/>
        </authorList>
    </citation>
    <scope>NUCLEOTIDE SEQUENCE [LARGE SCALE GENOMIC DNA]</scope>
</reference>
<proteinExistence type="predicted"/>
<dbReference type="PROSITE" id="PS51819">
    <property type="entry name" value="VOC"/>
    <property type="match status" value="1"/>
</dbReference>
<sequence>MNNSHNLPKLGPIIIGTSNIEKAKVFYTAVFGISIERDESPHYVSARGVDGTHIELEADSEYRFADWKQHNVGTYKNSEFQVDDIRSFLELVEKHGGRVVTNATIRPWGGFGAEIADPDGNMFLISQNNY</sequence>
<dbReference type="EMBL" id="MFEK01000006">
    <property type="protein sequence ID" value="OGE79337.1"/>
    <property type="molecule type" value="Genomic_DNA"/>
</dbReference>
<dbReference type="Gene3D" id="3.10.180.10">
    <property type="entry name" value="2,3-Dihydroxybiphenyl 1,2-Dioxygenase, domain 1"/>
    <property type="match status" value="1"/>
</dbReference>
<evidence type="ECO:0000313" key="3">
    <source>
        <dbReference type="Proteomes" id="UP000176864"/>
    </source>
</evidence>
<organism evidence="2 3">
    <name type="scientific">Candidatus Doudnabacteria bacterium RIFCSPHIGHO2_01_FULL_46_14</name>
    <dbReference type="NCBI Taxonomy" id="1817824"/>
    <lineage>
        <taxon>Bacteria</taxon>
        <taxon>Candidatus Doudnaibacteriota</taxon>
    </lineage>
</organism>
<feature type="domain" description="VOC" evidence="1">
    <location>
        <begin position="9"/>
        <end position="128"/>
    </location>
</feature>
<comment type="caution">
    <text evidence="2">The sequence shown here is derived from an EMBL/GenBank/DDBJ whole genome shotgun (WGS) entry which is preliminary data.</text>
</comment>
<dbReference type="SUPFAM" id="SSF54593">
    <property type="entry name" value="Glyoxalase/Bleomycin resistance protein/Dihydroxybiphenyl dioxygenase"/>
    <property type="match status" value="1"/>
</dbReference>
<evidence type="ECO:0000259" key="1">
    <source>
        <dbReference type="PROSITE" id="PS51819"/>
    </source>
</evidence>
<dbReference type="STRING" id="1817824.A2751_05105"/>
<dbReference type="AlphaFoldDB" id="A0A1F5NNS3"/>